<keyword evidence="3" id="KW-0479">Metal-binding</keyword>
<dbReference type="Gene3D" id="3.40.50.1000">
    <property type="entry name" value="HAD superfamily/HAD-like"/>
    <property type="match status" value="1"/>
</dbReference>
<dbReference type="SUPFAM" id="SSF56784">
    <property type="entry name" value="HAD-like"/>
    <property type="match status" value="1"/>
</dbReference>
<evidence type="ECO:0000256" key="2">
    <source>
        <dbReference type="ARBA" id="ARBA00006171"/>
    </source>
</evidence>
<evidence type="ECO:0000256" key="3">
    <source>
        <dbReference type="ARBA" id="ARBA00022723"/>
    </source>
</evidence>
<reference evidence="6" key="1">
    <citation type="submission" date="2021-03" db="EMBL/GenBank/DDBJ databases">
        <authorList>
            <person name="Sun Q."/>
        </authorList>
    </citation>
    <scope>NUCLEOTIDE SEQUENCE</scope>
    <source>
        <strain evidence="6">CCM 8862</strain>
    </source>
</reference>
<sequence length="234" mass="24824">MDAIVWDMDGTLVDSEPIWSIATFELAEHLGAPLTAEKRQETIGGSFSNTFRVCATNASVTPTRELEQTWYAWMVDRMGQLFAEHLHVDDGIVRLLDSIHRAGIPMAVATNTPRVLAQPALDALGEELFATTICGDEVAHGKPAPDMYLEAVTRLGATAADTLVFEDSTTGMAAAVAAGCTVIGLPADEHTTVADGVTTIGQLTGTPPQGNAVLAASSLDEITDWFTRLRGARG</sequence>
<dbReference type="EMBL" id="JAFLEQ010000003">
    <property type="protein sequence ID" value="MBN9643497.1"/>
    <property type="molecule type" value="Genomic_DNA"/>
</dbReference>
<dbReference type="NCBIfam" id="TIGR01509">
    <property type="entry name" value="HAD-SF-IA-v3"/>
    <property type="match status" value="1"/>
</dbReference>
<comment type="cofactor">
    <cofactor evidence="1">
        <name>Mg(2+)</name>
        <dbReference type="ChEBI" id="CHEBI:18420"/>
    </cofactor>
</comment>
<evidence type="ECO:0000313" key="7">
    <source>
        <dbReference type="Proteomes" id="UP000664332"/>
    </source>
</evidence>
<evidence type="ECO:0000256" key="5">
    <source>
        <dbReference type="ARBA" id="ARBA00023277"/>
    </source>
</evidence>
<dbReference type="InterPro" id="IPR036412">
    <property type="entry name" value="HAD-like_sf"/>
</dbReference>
<comment type="caution">
    <text evidence="6">The sequence shown here is derived from an EMBL/GenBank/DDBJ whole genome shotgun (WGS) entry which is preliminary data.</text>
</comment>
<keyword evidence="5" id="KW-0119">Carbohydrate metabolism</keyword>
<comment type="similarity">
    <text evidence="2">Belongs to the HAD-like hydrolase superfamily. CbbY/CbbZ/Gph/YieH family.</text>
</comment>
<dbReference type="Gene3D" id="1.10.150.240">
    <property type="entry name" value="Putative phosphatase, domain 2"/>
    <property type="match status" value="1"/>
</dbReference>
<gene>
    <name evidence="6" type="ORF">JZY06_02475</name>
</gene>
<dbReference type="PRINTS" id="PR00413">
    <property type="entry name" value="HADHALOGNASE"/>
</dbReference>
<organism evidence="6 7">
    <name type="scientific">Corynebacterium mendelii</name>
    <dbReference type="NCBI Taxonomy" id="2765362"/>
    <lineage>
        <taxon>Bacteria</taxon>
        <taxon>Bacillati</taxon>
        <taxon>Actinomycetota</taxon>
        <taxon>Actinomycetes</taxon>
        <taxon>Mycobacteriales</taxon>
        <taxon>Corynebacteriaceae</taxon>
        <taxon>Corynebacterium</taxon>
    </lineage>
</organism>
<dbReference type="RefSeq" id="WP_207118199.1">
    <property type="nucleotide sequence ID" value="NZ_JAFLEQ010000003.1"/>
</dbReference>
<proteinExistence type="inferred from homology"/>
<dbReference type="PANTHER" id="PTHR46193:SF18">
    <property type="entry name" value="HEXITOL PHOSPHATASE B"/>
    <property type="match status" value="1"/>
</dbReference>
<dbReference type="SFLD" id="SFLDS00003">
    <property type="entry name" value="Haloacid_Dehalogenase"/>
    <property type="match status" value="1"/>
</dbReference>
<evidence type="ECO:0000313" key="6">
    <source>
        <dbReference type="EMBL" id="MBN9643497.1"/>
    </source>
</evidence>
<dbReference type="Proteomes" id="UP000664332">
    <property type="component" value="Unassembled WGS sequence"/>
</dbReference>
<dbReference type="PANTHER" id="PTHR46193">
    <property type="entry name" value="6-PHOSPHOGLUCONATE PHOSPHATASE"/>
    <property type="match status" value="1"/>
</dbReference>
<dbReference type="GO" id="GO:0003824">
    <property type="term" value="F:catalytic activity"/>
    <property type="evidence" value="ECO:0007669"/>
    <property type="project" value="UniProtKB-ARBA"/>
</dbReference>
<dbReference type="AlphaFoldDB" id="A0A939E0W4"/>
<evidence type="ECO:0000256" key="1">
    <source>
        <dbReference type="ARBA" id="ARBA00001946"/>
    </source>
</evidence>
<evidence type="ECO:0000256" key="4">
    <source>
        <dbReference type="ARBA" id="ARBA00022842"/>
    </source>
</evidence>
<name>A0A939E0W4_9CORY</name>
<accession>A0A939E0W4</accession>
<keyword evidence="7" id="KW-1185">Reference proteome</keyword>
<dbReference type="InterPro" id="IPR051600">
    <property type="entry name" value="Beta-PGM-like"/>
</dbReference>
<dbReference type="SFLD" id="SFLDG01129">
    <property type="entry name" value="C1.5:_HAD__Beta-PGM__Phosphata"/>
    <property type="match status" value="1"/>
</dbReference>
<dbReference type="Pfam" id="PF00702">
    <property type="entry name" value="Hydrolase"/>
    <property type="match status" value="1"/>
</dbReference>
<dbReference type="InterPro" id="IPR023198">
    <property type="entry name" value="PGP-like_dom2"/>
</dbReference>
<protein>
    <submittedName>
        <fullName evidence="6">HAD family phosphatase</fullName>
    </submittedName>
</protein>
<dbReference type="InterPro" id="IPR023214">
    <property type="entry name" value="HAD_sf"/>
</dbReference>
<dbReference type="GO" id="GO:0046872">
    <property type="term" value="F:metal ion binding"/>
    <property type="evidence" value="ECO:0007669"/>
    <property type="project" value="UniProtKB-KW"/>
</dbReference>
<keyword evidence="4" id="KW-0460">Magnesium</keyword>
<dbReference type="InterPro" id="IPR006439">
    <property type="entry name" value="HAD-SF_hydro_IA"/>
</dbReference>